<evidence type="ECO:0000256" key="3">
    <source>
        <dbReference type="ARBA" id="ARBA00023163"/>
    </source>
</evidence>
<accession>A0A6M4IPX5</accession>
<sequence length="335" mass="36160">MSVASSLAADLLAYLQTQGIDAGAVSARAGIALRTGEDAPDRVPAAVMAALWREAVAASGDPDLGLHTGESFQPGALDIVGYVMLSSHTASEAIRRGARLMRLLNDSLAVDLEHTAIATRCRVRLLQTAGEDLRVDSRQVIETLLAGLVHQLRLLTGRAVIPLAVQMRHARPNTGTREHARIFGIEPTFDADVDAIDIDHRDLDVPLRSANPQLLAAFESHAEAALDALRTRESLSARVLHEIVTQLKGEAPSIPLVAKSLAMSARHLQRGLANEGTTFQSLLDDARRELAVRHLSAPGATVAKVAWLVGFSEPSAFHRAFRRWTGHSPRELARR</sequence>
<dbReference type="SMART" id="SM00342">
    <property type="entry name" value="HTH_ARAC"/>
    <property type="match status" value="1"/>
</dbReference>
<keyword evidence="3" id="KW-0804">Transcription</keyword>
<dbReference type="InterPro" id="IPR009057">
    <property type="entry name" value="Homeodomain-like_sf"/>
</dbReference>
<evidence type="ECO:0000259" key="4">
    <source>
        <dbReference type="PROSITE" id="PS01124"/>
    </source>
</evidence>
<dbReference type="Pfam" id="PF12625">
    <property type="entry name" value="Arabinose_bd"/>
    <property type="match status" value="1"/>
</dbReference>
<dbReference type="SUPFAM" id="SSF46689">
    <property type="entry name" value="Homeodomain-like"/>
    <property type="match status" value="1"/>
</dbReference>
<dbReference type="GO" id="GO:0000976">
    <property type="term" value="F:transcription cis-regulatory region binding"/>
    <property type="evidence" value="ECO:0007669"/>
    <property type="project" value="TreeGrafter"/>
</dbReference>
<proteinExistence type="predicted"/>
<dbReference type="GO" id="GO:0003700">
    <property type="term" value="F:DNA-binding transcription factor activity"/>
    <property type="evidence" value="ECO:0007669"/>
    <property type="project" value="InterPro"/>
</dbReference>
<evidence type="ECO:0000256" key="2">
    <source>
        <dbReference type="ARBA" id="ARBA00023125"/>
    </source>
</evidence>
<dbReference type="InterPro" id="IPR018060">
    <property type="entry name" value="HTH_AraC"/>
</dbReference>
<name>A0A6M4IPX5_9BACT</name>
<dbReference type="AlphaFoldDB" id="A0A6M4IPX5"/>
<feature type="domain" description="HTH araC/xylS-type" evidence="4">
    <location>
        <begin position="237"/>
        <end position="335"/>
    </location>
</feature>
<keyword evidence="2" id="KW-0238">DNA-binding</keyword>
<protein>
    <submittedName>
        <fullName evidence="5">AraC family transcriptional regulator</fullName>
    </submittedName>
</protein>
<dbReference type="InterPro" id="IPR032687">
    <property type="entry name" value="AraC-type_N"/>
</dbReference>
<evidence type="ECO:0000256" key="1">
    <source>
        <dbReference type="ARBA" id="ARBA00023015"/>
    </source>
</evidence>
<dbReference type="GO" id="GO:0005829">
    <property type="term" value="C:cytosol"/>
    <property type="evidence" value="ECO:0007669"/>
    <property type="project" value="TreeGrafter"/>
</dbReference>
<dbReference type="Proteomes" id="UP000500938">
    <property type="component" value="Chromosome"/>
</dbReference>
<dbReference type="EMBL" id="CP053085">
    <property type="protein sequence ID" value="QJR35557.1"/>
    <property type="molecule type" value="Genomic_DNA"/>
</dbReference>
<reference evidence="5 6" key="1">
    <citation type="submission" date="2020-05" db="EMBL/GenBank/DDBJ databases">
        <title>Complete genome sequence of Gemmatimonas greenlandica TET16.</title>
        <authorList>
            <person name="Zeng Y."/>
        </authorList>
    </citation>
    <scope>NUCLEOTIDE SEQUENCE [LARGE SCALE GENOMIC DNA]</scope>
    <source>
        <strain evidence="5 6">TET16</strain>
    </source>
</reference>
<evidence type="ECO:0000313" key="5">
    <source>
        <dbReference type="EMBL" id="QJR35557.1"/>
    </source>
</evidence>
<dbReference type="PANTHER" id="PTHR47894:SF1">
    <property type="entry name" value="HTH-TYPE TRANSCRIPTIONAL REGULATOR VQSM"/>
    <property type="match status" value="1"/>
</dbReference>
<dbReference type="Gene3D" id="1.10.10.60">
    <property type="entry name" value="Homeodomain-like"/>
    <property type="match status" value="1"/>
</dbReference>
<keyword evidence="1" id="KW-0805">Transcription regulation</keyword>
<keyword evidence="6" id="KW-1185">Reference proteome</keyword>
<organism evidence="5 6">
    <name type="scientific">Gemmatimonas groenlandica</name>
    <dbReference type="NCBI Taxonomy" id="2732249"/>
    <lineage>
        <taxon>Bacteria</taxon>
        <taxon>Pseudomonadati</taxon>
        <taxon>Gemmatimonadota</taxon>
        <taxon>Gemmatimonadia</taxon>
        <taxon>Gemmatimonadales</taxon>
        <taxon>Gemmatimonadaceae</taxon>
        <taxon>Gemmatimonas</taxon>
    </lineage>
</organism>
<evidence type="ECO:0000313" key="6">
    <source>
        <dbReference type="Proteomes" id="UP000500938"/>
    </source>
</evidence>
<gene>
    <name evidence="5" type="ORF">HKW67_08575</name>
</gene>
<dbReference type="PROSITE" id="PS01124">
    <property type="entry name" value="HTH_ARAC_FAMILY_2"/>
    <property type="match status" value="1"/>
</dbReference>
<dbReference type="PANTHER" id="PTHR47894">
    <property type="entry name" value="HTH-TYPE TRANSCRIPTIONAL REGULATOR GADX"/>
    <property type="match status" value="1"/>
</dbReference>
<dbReference type="KEGG" id="ggr:HKW67_08575"/>
<dbReference type="Pfam" id="PF12833">
    <property type="entry name" value="HTH_18"/>
    <property type="match status" value="1"/>
</dbReference>
<dbReference type="RefSeq" id="WP_171224989.1">
    <property type="nucleotide sequence ID" value="NZ_CP053085.1"/>
</dbReference>